<evidence type="ECO:0000313" key="2">
    <source>
        <dbReference type="Proteomes" id="UP000231453"/>
    </source>
</evidence>
<organism evidence="1 2">
    <name type="scientific">Candidatus Magasanikbacteria bacterium CG_4_10_14_0_2_um_filter_33_14</name>
    <dbReference type="NCBI Taxonomy" id="1974636"/>
    <lineage>
        <taxon>Bacteria</taxon>
        <taxon>Candidatus Magasanikiibacteriota</taxon>
    </lineage>
</organism>
<gene>
    <name evidence="1" type="ORF">COX80_05200</name>
</gene>
<reference evidence="2" key="1">
    <citation type="submission" date="2017-09" db="EMBL/GenBank/DDBJ databases">
        <title>Depth-based differentiation of microbial function through sediment-hosted aquifers and enrichment of novel symbionts in the deep terrestrial subsurface.</title>
        <authorList>
            <person name="Probst A.J."/>
            <person name="Ladd B."/>
            <person name="Jarett J.K."/>
            <person name="Geller-Mcgrath D.E."/>
            <person name="Sieber C.M.K."/>
            <person name="Emerson J.B."/>
            <person name="Anantharaman K."/>
            <person name="Thomas B.C."/>
            <person name="Malmstrom R."/>
            <person name="Stieglmeier M."/>
            <person name="Klingl A."/>
            <person name="Woyke T."/>
            <person name="Ryan C.M."/>
            <person name="Banfield J.F."/>
        </authorList>
    </citation>
    <scope>NUCLEOTIDE SEQUENCE [LARGE SCALE GENOMIC DNA]</scope>
</reference>
<accession>A0A2M7V871</accession>
<proteinExistence type="predicted"/>
<comment type="caution">
    <text evidence="1">The sequence shown here is derived from an EMBL/GenBank/DDBJ whole genome shotgun (WGS) entry which is preliminary data.</text>
</comment>
<dbReference type="Proteomes" id="UP000231453">
    <property type="component" value="Unassembled WGS sequence"/>
</dbReference>
<dbReference type="AlphaFoldDB" id="A0A2M7V871"/>
<protein>
    <submittedName>
        <fullName evidence="1">Uncharacterized protein</fullName>
    </submittedName>
</protein>
<sequence length="1084" mass="112749">MLVKKAGSDSTYFVKSGKLSMVSGTLGAAASSVQTVSDTVFNTLEVATGSVTSATVLDTLANLGQGSTTPVVNGNLTVSLSANTPVASNVVKASEVEFSKFIFRAGTNAAAIVNSVKIGRKGLGATGNFTSVTLYDGSTKLGSTKSSWNSDGTMTYNVSGGWTIPAGTSKELTIAAVLGTASSFNSLGLTAVTGEGLAVAGLPIYGNQMSGVDVTVGVVEITNVDASATKKIGTSDVTLAQFKLAVDSTENAKFESLTFKNKAASPNAADGDIKNLYLYQGSTVLAGPVSMVSDKVTFVLNQPYAIDKSKNQTFKIVGDVVNGASNLVEFNLDTATDLKVRGLTYNTFLTVTDTLAANGTIVTIDGAELNVAYSGTNMETVADKTDVVFGTLTLSAGATDIKISSMEMNIVETDGDSASTTNKDVDNFQLVDTVGGGAYSGTMTGGGDTTIVTEVWTFTDEIYLNAGETRTFEMRGDLPTGIGNGDSYKVTMTVATAKITAETAPAGDTVDNFSIASFTGKTVTVKKPTLKVTGVTMNSGTAVVNDENVILYSGALEASADNIRVTYANFDADGDAEFTVANWTEVGFYLVNADGSYSLQQSVGSSSMTDEVLSFDSLDFTVLNGPTHKVNFVVKGKVAATVAATLTATLHLDYFTAKDTSNIDATFSPETAGTVSAGYVADGTRVVTLADTGILFLQMVNNVAGYNKDRVVLAGSSFWAGELKVKAQDENIKVKDLKLTNSSAGDEDSIDSVCLYTATTVSADNLIGCSSMDTSDVVFFDNIDKLVTKGTEYWYIYVTTKPMNNLAAGTADSQDMIQLSVATSTSGYLDVEGEQSGISYEVGAHDGTAAAAGTWVFDYDMDNTYNEVADNDGTAPTKSFYVAGTRISTVTTVSTYGGETVATSLDGTGPYTAAIVAITAEGNNTDANGNPLKLALDNLLFDVTKFASTTMSGATIKRINGVTAATALSTTASSTTGDGANDTVGDWTLSNATTTLGQDAFIESGTTAYFVIKPTITALVGTTNLTNWVQVGFDDLKGGVADGNNNIDWFDGYDTTFDTANNFDYLFLDTESITGTKISAPKNN</sequence>
<name>A0A2M7V871_9BACT</name>
<dbReference type="EMBL" id="PFPL01000067">
    <property type="protein sequence ID" value="PIZ94988.1"/>
    <property type="molecule type" value="Genomic_DNA"/>
</dbReference>
<evidence type="ECO:0000313" key="1">
    <source>
        <dbReference type="EMBL" id="PIZ94988.1"/>
    </source>
</evidence>